<dbReference type="PANTHER" id="PTHR46082:SF11">
    <property type="entry name" value="AAA+ ATPASE DOMAIN-CONTAINING PROTEIN-RELATED"/>
    <property type="match status" value="1"/>
</dbReference>
<dbReference type="OrthoDB" id="1577640at2759"/>
<keyword evidence="1" id="KW-0677">Repeat</keyword>
<evidence type="ECO:0000256" key="1">
    <source>
        <dbReference type="ARBA" id="ARBA00022737"/>
    </source>
</evidence>
<dbReference type="VEuPathDB" id="FungiDB:BO78DRAFT_8023"/>
<dbReference type="PANTHER" id="PTHR46082">
    <property type="entry name" value="ATP/GTP-BINDING PROTEIN-RELATED"/>
    <property type="match status" value="1"/>
</dbReference>
<keyword evidence="4" id="KW-1185">Reference proteome</keyword>
<dbReference type="InterPro" id="IPR035994">
    <property type="entry name" value="Nucleoside_phosphorylase_sf"/>
</dbReference>
<dbReference type="GO" id="GO:0009116">
    <property type="term" value="P:nucleoside metabolic process"/>
    <property type="evidence" value="ECO:0007669"/>
    <property type="project" value="InterPro"/>
</dbReference>
<protein>
    <submittedName>
        <fullName evidence="3">Purine and uridine phosphorylase</fullName>
    </submittedName>
</protein>
<dbReference type="Gene3D" id="3.40.50.1580">
    <property type="entry name" value="Nucleoside phosphorylase domain"/>
    <property type="match status" value="1"/>
</dbReference>
<feature type="domain" description="Nephrocystin 3-like N-terminal" evidence="2">
    <location>
        <begin position="420"/>
        <end position="579"/>
    </location>
</feature>
<dbReference type="InterPro" id="IPR027417">
    <property type="entry name" value="P-loop_NTPase"/>
</dbReference>
<dbReference type="InterPro" id="IPR056884">
    <property type="entry name" value="NPHP3-like_N"/>
</dbReference>
<dbReference type="SUPFAM" id="SSF52540">
    <property type="entry name" value="P-loop containing nucleoside triphosphate hydrolases"/>
    <property type="match status" value="1"/>
</dbReference>
<dbReference type="EMBL" id="KZ826315">
    <property type="protein sequence ID" value="PYI12640.1"/>
    <property type="molecule type" value="Genomic_DNA"/>
</dbReference>
<name>A0A319ESD2_ASPSB</name>
<evidence type="ECO:0000313" key="3">
    <source>
        <dbReference type="EMBL" id="PYI12640.1"/>
    </source>
</evidence>
<organism evidence="3 4">
    <name type="scientific">Aspergillus sclerotiicarbonarius (strain CBS 121057 / IBT 28362)</name>
    <dbReference type="NCBI Taxonomy" id="1448318"/>
    <lineage>
        <taxon>Eukaryota</taxon>
        <taxon>Fungi</taxon>
        <taxon>Dikarya</taxon>
        <taxon>Ascomycota</taxon>
        <taxon>Pezizomycotina</taxon>
        <taxon>Eurotiomycetes</taxon>
        <taxon>Eurotiomycetidae</taxon>
        <taxon>Eurotiales</taxon>
        <taxon>Aspergillaceae</taxon>
        <taxon>Aspergillus</taxon>
        <taxon>Aspergillus subgen. Circumdati</taxon>
    </lineage>
</organism>
<dbReference type="GO" id="GO:0003824">
    <property type="term" value="F:catalytic activity"/>
    <property type="evidence" value="ECO:0007669"/>
    <property type="project" value="InterPro"/>
</dbReference>
<sequence length="912" mass="102208">MQNGRQRSLLGMLQQGLLGAIQLPLTYLQRTVEESNIKEIAPEAITVAIFCALSYEAVAVKYCLDEEFTCRPITRGPKNYVYSFGRLGNYRLVIVRPLQMGVVKAAQCAATVRQQFPNVQFALMVGIGAGIPSPTRRDIRLGDIAVGIPRENHPGVLQYDLGIYEEDEFVLQGCLNKPPSILISADGSLEEDEIMDRSPLEKILKDITKRPGFARPTAVDILYDDNFSHINSSSDCTGCEKSDSKKHVPRPLRSSDQPIVHRGLILSGNGVIKNPQDRDRLRRGYDDAICFEMEAAGIVDEIPCLAVRGICDYADTHKQDGWHHFAAAAAAAYCKAILLKIGAQDVGKANVSILSERTKETKPIWAFIQSTWYGGVNFFVGQRIDLAKLPIAENAMFDSYTKQHESLCLPGTQTEILSCIEDWVDDACGKSIFYLNGMAGTGKSTISRTVAKCFQDKRFLGATFFFRRGASDRGHARKFFSTIARQLLVNLPQLSPSIRRALDESPDIATKSLKVQFERLIIQPLLSLQESEKHVLTLAIVIDALDECESDNDVRLILHLLSQIPDLSVVRLRIFLTSRPELPVRLGFKNIAANKYHCLALQVMSRPTIEHDISLFMSSRITAIRNDRALPHDWPGDTDIQSFVTLSTPSFTFAATVCSILDDPQWDPQNSLTEILQHRSLYPNLDEIYLPILHQILHDHTPPQQDRLIQEFQATIGPIILLETPLSITSLSNLLNHPERLITLRLNPLHSLIHIPTNNSTPIEPLHPSLQHFLLSPDTRKKTPLWIDENSTHSKLTTQCLNLMRRTFEQNNNPPGVTSAPPVAKSNISPEMHYACNYWVQHLLRSAEPVVILDEGIRFLKEYFVRWVEALTICGADDDVLGMVGLLRAVDPDKMGWINELIEEGKLDSWEG</sequence>
<evidence type="ECO:0000259" key="2">
    <source>
        <dbReference type="Pfam" id="PF24883"/>
    </source>
</evidence>
<dbReference type="Proteomes" id="UP000248423">
    <property type="component" value="Unassembled WGS sequence"/>
</dbReference>
<dbReference type="AlphaFoldDB" id="A0A319ESD2"/>
<evidence type="ECO:0000313" key="4">
    <source>
        <dbReference type="Proteomes" id="UP000248423"/>
    </source>
</evidence>
<accession>A0A319ESD2</accession>
<dbReference type="SUPFAM" id="SSF53167">
    <property type="entry name" value="Purine and uridine phosphorylases"/>
    <property type="match status" value="1"/>
</dbReference>
<dbReference type="STRING" id="1448318.A0A319ESD2"/>
<reference evidence="3 4" key="1">
    <citation type="submission" date="2018-02" db="EMBL/GenBank/DDBJ databases">
        <title>The genomes of Aspergillus section Nigri reveals drivers in fungal speciation.</title>
        <authorList>
            <consortium name="DOE Joint Genome Institute"/>
            <person name="Vesth T.C."/>
            <person name="Nybo J."/>
            <person name="Theobald S."/>
            <person name="Brandl J."/>
            <person name="Frisvad J.C."/>
            <person name="Nielsen K.F."/>
            <person name="Lyhne E.K."/>
            <person name="Kogle M.E."/>
            <person name="Kuo A."/>
            <person name="Riley R."/>
            <person name="Clum A."/>
            <person name="Nolan M."/>
            <person name="Lipzen A."/>
            <person name="Salamov A."/>
            <person name="Henrissat B."/>
            <person name="Wiebenga A."/>
            <person name="De vries R.P."/>
            <person name="Grigoriev I.V."/>
            <person name="Mortensen U.H."/>
            <person name="Andersen M.R."/>
            <person name="Baker S.E."/>
        </authorList>
    </citation>
    <scope>NUCLEOTIDE SEQUENCE [LARGE SCALE GENOMIC DNA]</scope>
    <source>
        <strain evidence="3 4">CBS 121057</strain>
    </source>
</reference>
<dbReference type="Pfam" id="PF24883">
    <property type="entry name" value="NPHP3_N"/>
    <property type="match status" value="1"/>
</dbReference>
<proteinExistence type="predicted"/>
<dbReference type="InterPro" id="IPR053137">
    <property type="entry name" value="NLR-like"/>
</dbReference>
<gene>
    <name evidence="3" type="ORF">BO78DRAFT_8023</name>
</gene>
<dbReference type="Gene3D" id="3.40.50.300">
    <property type="entry name" value="P-loop containing nucleotide triphosphate hydrolases"/>
    <property type="match status" value="1"/>
</dbReference>